<feature type="region of interest" description="Disordered" evidence="1">
    <location>
        <begin position="1"/>
        <end position="20"/>
    </location>
</feature>
<dbReference type="HOGENOM" id="CLU_2795232_0_0_1"/>
<gene>
    <name evidence="2" type="ORF">GLOINDRAFT_28721</name>
</gene>
<dbReference type="EMBL" id="KI286410">
    <property type="protein sequence ID" value="ESA11059.1"/>
    <property type="molecule type" value="Genomic_DNA"/>
</dbReference>
<sequence>MNHLNISQDSSNQTFYTTNDYEESSIMDNASTQSLPMTNSSSYRVLRNRRIQRRIRHGTVSQYSDMRY</sequence>
<accession>U9TSB9</accession>
<organism evidence="2">
    <name type="scientific">Rhizophagus irregularis (strain DAOM 181602 / DAOM 197198 / MUCL 43194)</name>
    <name type="common">Arbuscular mycorrhizal fungus</name>
    <name type="synonym">Glomus intraradices</name>
    <dbReference type="NCBI Taxonomy" id="747089"/>
    <lineage>
        <taxon>Eukaryota</taxon>
        <taxon>Fungi</taxon>
        <taxon>Fungi incertae sedis</taxon>
        <taxon>Mucoromycota</taxon>
        <taxon>Glomeromycotina</taxon>
        <taxon>Glomeromycetes</taxon>
        <taxon>Glomerales</taxon>
        <taxon>Glomeraceae</taxon>
        <taxon>Rhizophagus</taxon>
    </lineage>
</organism>
<evidence type="ECO:0000313" key="2">
    <source>
        <dbReference type="EMBL" id="ESA11059.1"/>
    </source>
</evidence>
<feature type="compositionally biased region" description="Polar residues" evidence="1">
    <location>
        <begin position="1"/>
        <end position="19"/>
    </location>
</feature>
<proteinExistence type="predicted"/>
<name>U9TSB9_RHIID</name>
<dbReference type="AlphaFoldDB" id="U9TSB9"/>
<reference evidence="2" key="1">
    <citation type="submission" date="2013-07" db="EMBL/GenBank/DDBJ databases">
        <title>The genome of an arbuscular mycorrhizal fungus provides insights into the evolution of the oldest plant symbiosis.</title>
        <authorList>
            <consortium name="DOE Joint Genome Institute"/>
            <person name="Tisserant E."/>
            <person name="Malbreil M."/>
            <person name="Kuo A."/>
            <person name="Kohler A."/>
            <person name="Symeonidi A."/>
            <person name="Balestrini R."/>
            <person name="Charron P."/>
            <person name="Duensing N."/>
            <person name="Frei-dit-Frey N."/>
            <person name="Gianinazzi-Pearson V."/>
            <person name="Gilbert B."/>
            <person name="Handa Y."/>
            <person name="Hijri M."/>
            <person name="Kaul R."/>
            <person name="Kawaguchi M."/>
            <person name="Krajinski F."/>
            <person name="Lammers P."/>
            <person name="Lapierre D."/>
            <person name="Masclaux F.G."/>
            <person name="Murat C."/>
            <person name="Morin E."/>
            <person name="Ndikumana S."/>
            <person name="Pagni M."/>
            <person name="Petitpierre D."/>
            <person name="Requena N."/>
            <person name="Rosikiewicz P."/>
            <person name="Riley R."/>
            <person name="Saito K."/>
            <person name="San Clemente H."/>
            <person name="Shapiro H."/>
            <person name="van Tuinen D."/>
            <person name="Becard G."/>
            <person name="Bonfante P."/>
            <person name="Paszkowski U."/>
            <person name="Shachar-Hill Y."/>
            <person name="Young J.P."/>
            <person name="Sanders I.R."/>
            <person name="Henrissat B."/>
            <person name="Rensing S.A."/>
            <person name="Grigoriev I.V."/>
            <person name="Corradi N."/>
            <person name="Roux C."/>
            <person name="Martin F."/>
        </authorList>
    </citation>
    <scope>NUCLEOTIDE SEQUENCE</scope>
    <source>
        <strain evidence="2">DAOM 197198</strain>
    </source>
</reference>
<protein>
    <submittedName>
        <fullName evidence="2">Uncharacterized protein</fullName>
    </submittedName>
</protein>
<evidence type="ECO:0000256" key="1">
    <source>
        <dbReference type="SAM" id="MobiDB-lite"/>
    </source>
</evidence>